<evidence type="ECO:0000256" key="5">
    <source>
        <dbReference type="ARBA" id="ARBA00022763"/>
    </source>
</evidence>
<protein>
    <recommendedName>
        <fullName evidence="12">UvrABC system protein A</fullName>
    </recommendedName>
    <alternativeName>
        <fullName evidence="13">Excinuclease ABC subunit A</fullName>
    </alternativeName>
</protein>
<evidence type="ECO:0000256" key="12">
    <source>
        <dbReference type="ARBA" id="ARBA00039316"/>
    </source>
</evidence>
<sequence length="168" mass="18637">MDRLYQLQKLGLGYLTLDRTTPTLSAGELQRLRLATQLSSMLFGVVYVLDEPSAGLHPADSHALYDALENLRDAGNSVFVVEHDLDLMRRAQWLVDVGPAAGEQGGHILYSGVPEGLKAIAESRTARYLFDEIRPPQSYARQPAGWLKLQDIHRHNLKGLDACIPLGY</sequence>
<dbReference type="GO" id="GO:0004518">
    <property type="term" value="F:nuclease activity"/>
    <property type="evidence" value="ECO:0007669"/>
    <property type="project" value="UniProtKB-KW"/>
</dbReference>
<dbReference type="GO" id="GO:0005737">
    <property type="term" value="C:cytoplasm"/>
    <property type="evidence" value="ECO:0007669"/>
    <property type="project" value="UniProtKB-SubCell"/>
</dbReference>
<evidence type="ECO:0000256" key="10">
    <source>
        <dbReference type="ARBA" id="ARBA00023204"/>
    </source>
</evidence>
<dbReference type="SUPFAM" id="SSF52540">
    <property type="entry name" value="P-loop containing nucleoside triphosphate hydrolases"/>
    <property type="match status" value="1"/>
</dbReference>
<keyword evidence="8" id="KW-0267">Excision nuclease</keyword>
<keyword evidence="4" id="KW-0547">Nucleotide-binding</keyword>
<evidence type="ECO:0000256" key="3">
    <source>
        <dbReference type="ARBA" id="ARBA00022737"/>
    </source>
</evidence>
<keyword evidence="9" id="KW-0238">DNA-binding</keyword>
<dbReference type="GO" id="GO:0005524">
    <property type="term" value="F:ATP binding"/>
    <property type="evidence" value="ECO:0007669"/>
    <property type="project" value="UniProtKB-KW"/>
</dbReference>
<dbReference type="InterPro" id="IPR027417">
    <property type="entry name" value="P-loop_NTPase"/>
</dbReference>
<comment type="subcellular location">
    <subcellularLocation>
        <location evidence="1">Cytoplasm</location>
    </subcellularLocation>
</comment>
<evidence type="ECO:0000256" key="7">
    <source>
        <dbReference type="ARBA" id="ARBA00022840"/>
    </source>
</evidence>
<dbReference type="PANTHER" id="PTHR43152:SF1">
    <property type="entry name" value="UVRA PROTEIN"/>
    <property type="match status" value="1"/>
</dbReference>
<evidence type="ECO:0000256" key="8">
    <source>
        <dbReference type="ARBA" id="ARBA00022881"/>
    </source>
</evidence>
<keyword evidence="3" id="KW-0677">Repeat</keyword>
<evidence type="ECO:0000256" key="9">
    <source>
        <dbReference type="ARBA" id="ARBA00023125"/>
    </source>
</evidence>
<keyword evidence="14" id="KW-0614">Plasmid</keyword>
<keyword evidence="5" id="KW-0227">DNA damage</keyword>
<reference evidence="14" key="1">
    <citation type="submission" date="2016-04" db="EMBL/GenBank/DDBJ databases">
        <title>Complete sequences of multidrug resistance plasmids bearing rmtG16S ribosomal RNA methyltransferase genes.</title>
        <authorList>
            <person name="Bueno M.F.C."/>
            <person name="Francisco G.R."/>
            <person name="Doi Y."/>
            <person name="Garcia D.O."/>
        </authorList>
    </citation>
    <scope>NUCLEOTIDE SEQUENCE</scope>
    <source>
        <strain evidence="14">Kp84/11</strain>
        <plasmid evidence="14">unnamed</plasmid>
    </source>
</reference>
<geneLocation type="plasmid" evidence="14">
    <name>unnamed</name>
</geneLocation>
<evidence type="ECO:0000256" key="4">
    <source>
        <dbReference type="ARBA" id="ARBA00022741"/>
    </source>
</evidence>
<keyword evidence="6" id="KW-0228">DNA excision</keyword>
<keyword evidence="10" id="KW-0234">DNA repair</keyword>
<evidence type="ECO:0000256" key="13">
    <source>
        <dbReference type="ARBA" id="ARBA00042156"/>
    </source>
</evidence>
<comment type="similarity">
    <text evidence="11">Belongs to the ABC transporter superfamily. UvrA family.</text>
</comment>
<name>A0A1J0QZW7_KLEPN</name>
<keyword evidence="7" id="KW-0067">ATP-binding</keyword>
<proteinExistence type="inferred from homology"/>
<evidence type="ECO:0000256" key="1">
    <source>
        <dbReference type="ARBA" id="ARBA00004496"/>
    </source>
</evidence>
<evidence type="ECO:0000256" key="2">
    <source>
        <dbReference type="ARBA" id="ARBA00022490"/>
    </source>
</evidence>
<dbReference type="Gene3D" id="3.40.50.300">
    <property type="entry name" value="P-loop containing nucleotide triphosphate hydrolases"/>
    <property type="match status" value="1"/>
</dbReference>
<evidence type="ECO:0000313" key="14">
    <source>
        <dbReference type="EMBL" id="APD70801.1"/>
    </source>
</evidence>
<dbReference type="GO" id="GO:0006281">
    <property type="term" value="P:DNA repair"/>
    <property type="evidence" value="ECO:0007669"/>
    <property type="project" value="UniProtKB-KW"/>
</dbReference>
<accession>A0A1J0QZW7</accession>
<evidence type="ECO:0000256" key="6">
    <source>
        <dbReference type="ARBA" id="ARBA00022769"/>
    </source>
</evidence>
<dbReference type="EMBL" id="KX029332">
    <property type="protein sequence ID" value="APD70801.1"/>
    <property type="molecule type" value="Genomic_DNA"/>
</dbReference>
<evidence type="ECO:0000256" key="11">
    <source>
        <dbReference type="ARBA" id="ARBA00038000"/>
    </source>
</evidence>
<gene>
    <name evidence="14" type="primary">uvrA</name>
</gene>
<organism evidence="14">
    <name type="scientific">Klebsiella pneumoniae</name>
    <dbReference type="NCBI Taxonomy" id="573"/>
    <lineage>
        <taxon>Bacteria</taxon>
        <taxon>Pseudomonadati</taxon>
        <taxon>Pseudomonadota</taxon>
        <taxon>Gammaproteobacteria</taxon>
        <taxon>Enterobacterales</taxon>
        <taxon>Enterobacteriaceae</taxon>
        <taxon>Klebsiella/Raoultella group</taxon>
        <taxon>Klebsiella</taxon>
        <taxon>Klebsiella pneumoniae complex</taxon>
    </lineage>
</organism>
<dbReference type="GO" id="GO:0003677">
    <property type="term" value="F:DNA binding"/>
    <property type="evidence" value="ECO:0007669"/>
    <property type="project" value="UniProtKB-KW"/>
</dbReference>
<dbReference type="PANTHER" id="PTHR43152">
    <property type="entry name" value="UVRABC SYSTEM PROTEIN A"/>
    <property type="match status" value="1"/>
</dbReference>
<dbReference type="AlphaFoldDB" id="A0A1J0QZW7"/>
<keyword evidence="2" id="KW-0963">Cytoplasm</keyword>